<dbReference type="Gramene" id="mRNA:HanXRQr2_Chr01g0025151">
    <property type="protein sequence ID" value="mRNA:HanXRQr2_Chr01g0025151"/>
    <property type="gene ID" value="HanXRQr2_Chr01g0025151"/>
</dbReference>
<dbReference type="EMBL" id="MNCJ02000316">
    <property type="protein sequence ID" value="KAF5822328.1"/>
    <property type="molecule type" value="Genomic_DNA"/>
</dbReference>
<evidence type="ECO:0000313" key="2">
    <source>
        <dbReference type="Proteomes" id="UP000215914"/>
    </source>
</evidence>
<gene>
    <name evidence="1" type="ORF">HanXRQr2_Chr01g0025151</name>
</gene>
<sequence>MYDSKPPRLSNQTNPYLWRPVVVYEIGWELGALIKNLASFERLKSVEQYLYICFKIRLWIHIQPFV</sequence>
<name>A0A9K3JV70_HELAN</name>
<organism evidence="1 2">
    <name type="scientific">Helianthus annuus</name>
    <name type="common">Common sunflower</name>
    <dbReference type="NCBI Taxonomy" id="4232"/>
    <lineage>
        <taxon>Eukaryota</taxon>
        <taxon>Viridiplantae</taxon>
        <taxon>Streptophyta</taxon>
        <taxon>Embryophyta</taxon>
        <taxon>Tracheophyta</taxon>
        <taxon>Spermatophyta</taxon>
        <taxon>Magnoliopsida</taxon>
        <taxon>eudicotyledons</taxon>
        <taxon>Gunneridae</taxon>
        <taxon>Pentapetalae</taxon>
        <taxon>asterids</taxon>
        <taxon>campanulids</taxon>
        <taxon>Asterales</taxon>
        <taxon>Asteraceae</taxon>
        <taxon>Asteroideae</taxon>
        <taxon>Heliantheae alliance</taxon>
        <taxon>Heliantheae</taxon>
        <taxon>Helianthus</taxon>
    </lineage>
</organism>
<reference evidence="1" key="2">
    <citation type="submission" date="2020-06" db="EMBL/GenBank/DDBJ databases">
        <title>Helianthus annuus Genome sequencing and assembly Release 2.</title>
        <authorList>
            <person name="Gouzy J."/>
            <person name="Langlade N."/>
            <person name="Munos S."/>
        </authorList>
    </citation>
    <scope>NUCLEOTIDE SEQUENCE</scope>
    <source>
        <tissue evidence="1">Leaves</tissue>
    </source>
</reference>
<dbReference type="AlphaFoldDB" id="A0A9K3JV70"/>
<accession>A0A9K3JV70</accession>
<proteinExistence type="predicted"/>
<reference evidence="1" key="1">
    <citation type="journal article" date="2017" name="Nature">
        <title>The sunflower genome provides insights into oil metabolism, flowering and Asterid evolution.</title>
        <authorList>
            <person name="Badouin H."/>
            <person name="Gouzy J."/>
            <person name="Grassa C.J."/>
            <person name="Murat F."/>
            <person name="Staton S.E."/>
            <person name="Cottret L."/>
            <person name="Lelandais-Briere C."/>
            <person name="Owens G.L."/>
            <person name="Carrere S."/>
            <person name="Mayjonade B."/>
            <person name="Legrand L."/>
            <person name="Gill N."/>
            <person name="Kane N.C."/>
            <person name="Bowers J.E."/>
            <person name="Hubner S."/>
            <person name="Bellec A."/>
            <person name="Berard A."/>
            <person name="Berges H."/>
            <person name="Blanchet N."/>
            <person name="Boniface M.C."/>
            <person name="Brunel D."/>
            <person name="Catrice O."/>
            <person name="Chaidir N."/>
            <person name="Claudel C."/>
            <person name="Donnadieu C."/>
            <person name="Faraut T."/>
            <person name="Fievet G."/>
            <person name="Helmstetter N."/>
            <person name="King M."/>
            <person name="Knapp S.J."/>
            <person name="Lai Z."/>
            <person name="Le Paslier M.C."/>
            <person name="Lippi Y."/>
            <person name="Lorenzon L."/>
            <person name="Mandel J.R."/>
            <person name="Marage G."/>
            <person name="Marchand G."/>
            <person name="Marquand E."/>
            <person name="Bret-Mestries E."/>
            <person name="Morien E."/>
            <person name="Nambeesan S."/>
            <person name="Nguyen T."/>
            <person name="Pegot-Espagnet P."/>
            <person name="Pouilly N."/>
            <person name="Raftis F."/>
            <person name="Sallet E."/>
            <person name="Schiex T."/>
            <person name="Thomas J."/>
            <person name="Vandecasteele C."/>
            <person name="Vares D."/>
            <person name="Vear F."/>
            <person name="Vautrin S."/>
            <person name="Crespi M."/>
            <person name="Mangin B."/>
            <person name="Burke J.M."/>
            <person name="Salse J."/>
            <person name="Munos S."/>
            <person name="Vincourt P."/>
            <person name="Rieseberg L.H."/>
            <person name="Langlade N.B."/>
        </authorList>
    </citation>
    <scope>NUCLEOTIDE SEQUENCE</scope>
    <source>
        <tissue evidence="1">Leaves</tissue>
    </source>
</reference>
<comment type="caution">
    <text evidence="1">The sequence shown here is derived from an EMBL/GenBank/DDBJ whole genome shotgun (WGS) entry which is preliminary data.</text>
</comment>
<dbReference type="Proteomes" id="UP000215914">
    <property type="component" value="Unassembled WGS sequence"/>
</dbReference>
<evidence type="ECO:0000313" key="1">
    <source>
        <dbReference type="EMBL" id="KAF5822328.1"/>
    </source>
</evidence>
<protein>
    <submittedName>
        <fullName evidence="1">Uncharacterized protein</fullName>
    </submittedName>
</protein>
<keyword evidence="2" id="KW-1185">Reference proteome</keyword>